<keyword evidence="3" id="KW-0805">Transcription regulation</keyword>
<dbReference type="Pfam" id="PF05920">
    <property type="entry name" value="Homeobox_KN"/>
    <property type="match status" value="1"/>
</dbReference>
<evidence type="ECO:0000256" key="2">
    <source>
        <dbReference type="ARBA" id="ARBA00006454"/>
    </source>
</evidence>
<dbReference type="PaxDb" id="4097-A0A1S4C0W7"/>
<protein>
    <submittedName>
        <fullName evidence="12">Uncharacterized protein LOC107813887</fullName>
    </submittedName>
</protein>
<evidence type="ECO:0000313" key="12">
    <source>
        <dbReference type="RefSeq" id="XP_016494689.1"/>
    </source>
</evidence>
<reference evidence="12" key="2">
    <citation type="submission" date="2025-08" db="UniProtKB">
        <authorList>
            <consortium name="RefSeq"/>
        </authorList>
    </citation>
    <scope>IDENTIFICATION</scope>
    <source>
        <tissue evidence="12">Leaf</tissue>
    </source>
</reference>
<evidence type="ECO:0000259" key="10">
    <source>
        <dbReference type="PROSITE" id="PS50071"/>
    </source>
</evidence>
<dbReference type="AlphaFoldDB" id="A0A1S4C0W7"/>
<dbReference type="GeneID" id="107813887"/>
<sequence>MSDQTSEFHVAQQSRRERLRFNSEQGIQPYQYGNISYDPSVLSTEMFNFGTSTEPVVVSNKDTMMMHNLELRAASDRLDHRVSHDVTQNCSNWKSVDLQQTGNCNWNNVGNYSSGSGVVIESNLSTPMFVEDQGLSGSLNLNNVSTIDVKPNFFDYQEIQHSPMTNSSSNMQFSSTSVLYHDTLQEVVTSATVGTQGVEMVGRGSWTESGNELLLLPNYVDHSRPLHVKNSSDLVSRPVERCHQWISCELGTNVSTNSTAPDNSNAQALALSLSPVPTSKTNMVQMEKRNPLSENFAIAHRSAVPLGPFTGYATILKSSKFLRPAQQLMDELCNLAAGSNAVKSCIFSKKVREGGVRVSCDGNAAESSSGAIVGDSGGSSAESNGRPDYLQKKAKLIYMQDEICRRYKQYHQQMQMVVSSFETVAGLSAATPYISLALKSISQHFRSLRNSISDNLKNIRQALGEDLPSPATTGMSKGDGTSSKMKFIDQNLHKQKAGGAGVAFFESQQHVWRPQRGLPERAVAILRAWLFDHFLHPYPTDSDKHMLATQTGLTRNQVSNWFINARVRVWKPMVEEIHTLETKGLGDQTGSSIRRSEGKLVTERPNQVNDGLHRSSISISNCGQHFNVLNMSGMSEKQDDCPGIGPSERLDEDMLWKNQEKRSRLECHIPASMDGSLMGFVPYQRNGLEIGGIGAVSLTLGLRQNAEAAQQQQQLQQLHEHRLRQQFGGQMIHDFVD</sequence>
<dbReference type="Pfam" id="PF07526">
    <property type="entry name" value="POX"/>
    <property type="match status" value="1"/>
</dbReference>
<organism evidence="11 12">
    <name type="scientific">Nicotiana tabacum</name>
    <name type="common">Common tobacco</name>
    <dbReference type="NCBI Taxonomy" id="4097"/>
    <lineage>
        <taxon>Eukaryota</taxon>
        <taxon>Viridiplantae</taxon>
        <taxon>Streptophyta</taxon>
        <taxon>Embryophyta</taxon>
        <taxon>Tracheophyta</taxon>
        <taxon>Spermatophyta</taxon>
        <taxon>Magnoliopsida</taxon>
        <taxon>eudicotyledons</taxon>
        <taxon>Gunneridae</taxon>
        <taxon>Pentapetalae</taxon>
        <taxon>asterids</taxon>
        <taxon>lamiids</taxon>
        <taxon>Solanales</taxon>
        <taxon>Solanaceae</taxon>
        <taxon>Nicotianoideae</taxon>
        <taxon>Nicotianeae</taxon>
        <taxon>Nicotiana</taxon>
    </lineage>
</organism>
<gene>
    <name evidence="12" type="primary">LOC107813887</name>
</gene>
<dbReference type="InterPro" id="IPR001356">
    <property type="entry name" value="HD"/>
</dbReference>
<feature type="region of interest" description="Disordered" evidence="9">
    <location>
        <begin position="366"/>
        <end position="386"/>
    </location>
</feature>
<accession>A0A1S4C0W7</accession>
<dbReference type="InterPro" id="IPR006563">
    <property type="entry name" value="POX_dom"/>
</dbReference>
<keyword evidence="5 8" id="KW-0371">Homeobox</keyword>
<keyword evidence="11" id="KW-1185">Reference proteome</keyword>
<dbReference type="Proteomes" id="UP000790787">
    <property type="component" value="Chromosome 9"/>
</dbReference>
<evidence type="ECO:0000256" key="9">
    <source>
        <dbReference type="SAM" id="MobiDB-lite"/>
    </source>
</evidence>
<keyword evidence="4 8" id="KW-0238">DNA-binding</keyword>
<dbReference type="GO" id="GO:0005634">
    <property type="term" value="C:nucleus"/>
    <property type="evidence" value="ECO:0000318"/>
    <property type="project" value="GO_Central"/>
</dbReference>
<dbReference type="InterPro" id="IPR008422">
    <property type="entry name" value="KN_HD"/>
</dbReference>
<keyword evidence="6" id="KW-0804">Transcription</keyword>
<comment type="similarity">
    <text evidence="2">Belongs to the TALE/BELL homeobox family.</text>
</comment>
<reference evidence="11" key="1">
    <citation type="journal article" date="2014" name="Nat. Commun.">
        <title>The tobacco genome sequence and its comparison with those of tomato and potato.</title>
        <authorList>
            <person name="Sierro N."/>
            <person name="Battey J.N."/>
            <person name="Ouadi S."/>
            <person name="Bakaher N."/>
            <person name="Bovet L."/>
            <person name="Willig A."/>
            <person name="Goepfert S."/>
            <person name="Peitsch M.C."/>
            <person name="Ivanov N.V."/>
        </authorList>
    </citation>
    <scope>NUCLEOTIDE SEQUENCE [LARGE SCALE GENOMIC DNA]</scope>
</reference>
<feature type="domain" description="Homeobox" evidence="10">
    <location>
        <begin position="509"/>
        <end position="572"/>
    </location>
</feature>
<proteinExistence type="inferred from homology"/>
<evidence type="ECO:0000256" key="6">
    <source>
        <dbReference type="ARBA" id="ARBA00023163"/>
    </source>
</evidence>
<evidence type="ECO:0000256" key="7">
    <source>
        <dbReference type="ARBA" id="ARBA00023242"/>
    </source>
</evidence>
<evidence type="ECO:0000256" key="5">
    <source>
        <dbReference type="ARBA" id="ARBA00023155"/>
    </source>
</evidence>
<dbReference type="GO" id="GO:0003677">
    <property type="term" value="F:DNA binding"/>
    <property type="evidence" value="ECO:0007669"/>
    <property type="project" value="UniProtKB-UniRule"/>
</dbReference>
<dbReference type="SMART" id="SM00389">
    <property type="entry name" value="HOX"/>
    <property type="match status" value="1"/>
</dbReference>
<dbReference type="OrthoDB" id="10056939at2759"/>
<evidence type="ECO:0000256" key="8">
    <source>
        <dbReference type="PROSITE-ProRule" id="PRU00108"/>
    </source>
</evidence>
<evidence type="ECO:0000256" key="4">
    <source>
        <dbReference type="ARBA" id="ARBA00023125"/>
    </source>
</evidence>
<evidence type="ECO:0000256" key="3">
    <source>
        <dbReference type="ARBA" id="ARBA00023015"/>
    </source>
</evidence>
<dbReference type="KEGG" id="nta:107813887"/>
<dbReference type="RefSeq" id="XP_016494689.1">
    <property type="nucleotide sequence ID" value="XM_016639203.1"/>
</dbReference>
<dbReference type="CDD" id="cd00086">
    <property type="entry name" value="homeodomain"/>
    <property type="match status" value="1"/>
</dbReference>
<feature type="DNA-binding region" description="Homeobox" evidence="8">
    <location>
        <begin position="511"/>
        <end position="573"/>
    </location>
</feature>
<dbReference type="GO" id="GO:0006355">
    <property type="term" value="P:regulation of DNA-templated transcription"/>
    <property type="evidence" value="ECO:0007669"/>
    <property type="project" value="InterPro"/>
</dbReference>
<dbReference type="InterPro" id="IPR009057">
    <property type="entry name" value="Homeodomain-like_sf"/>
</dbReference>
<name>A0A1S4C0W7_TOBAC</name>
<dbReference type="SUPFAM" id="SSF46689">
    <property type="entry name" value="Homeodomain-like"/>
    <property type="match status" value="1"/>
</dbReference>
<comment type="subcellular location">
    <subcellularLocation>
        <location evidence="1 8">Nucleus</location>
    </subcellularLocation>
</comment>
<dbReference type="PANTHER" id="PTHR11850">
    <property type="entry name" value="HOMEOBOX PROTEIN TRANSCRIPTION FACTORS"/>
    <property type="match status" value="1"/>
</dbReference>
<keyword evidence="7 8" id="KW-0539">Nucleus</keyword>
<dbReference type="PROSITE" id="PS50071">
    <property type="entry name" value="HOMEOBOX_2"/>
    <property type="match status" value="1"/>
</dbReference>
<evidence type="ECO:0000256" key="1">
    <source>
        <dbReference type="ARBA" id="ARBA00004123"/>
    </source>
</evidence>
<dbReference type="OMA" id="MEMSGFR"/>
<evidence type="ECO:0000313" key="11">
    <source>
        <dbReference type="Proteomes" id="UP000790787"/>
    </source>
</evidence>
<dbReference type="FunFam" id="1.10.10.60:FF:000117">
    <property type="entry name" value="BEL1-like homeodomain protein 9"/>
    <property type="match status" value="1"/>
</dbReference>
<dbReference type="Gene3D" id="1.10.10.60">
    <property type="entry name" value="Homeodomain-like"/>
    <property type="match status" value="1"/>
</dbReference>
<dbReference type="SMART" id="SM00574">
    <property type="entry name" value="POX"/>
    <property type="match status" value="1"/>
</dbReference>
<dbReference type="RefSeq" id="XP_016494689.1">
    <property type="nucleotide sequence ID" value="XM_016639203.2"/>
</dbReference>
<dbReference type="InterPro" id="IPR050224">
    <property type="entry name" value="TALE_homeobox"/>
</dbReference>
<dbReference type="STRING" id="4097.A0A1S4C0W7"/>
<dbReference type="SMR" id="A0A1S4C0W7"/>